<accession>A0ABU8PLV1</accession>
<proteinExistence type="predicted"/>
<dbReference type="EMBL" id="JBBGZH010000003">
    <property type="protein sequence ID" value="MEJ5022997.1"/>
    <property type="molecule type" value="Genomic_DNA"/>
</dbReference>
<feature type="region of interest" description="Disordered" evidence="1">
    <location>
        <begin position="56"/>
        <end position="93"/>
    </location>
</feature>
<keyword evidence="3" id="KW-1185">Reference proteome</keyword>
<evidence type="ECO:0008006" key="4">
    <source>
        <dbReference type="Google" id="ProtNLM"/>
    </source>
</evidence>
<reference evidence="2 3" key="1">
    <citation type="submission" date="2023-12" db="EMBL/GenBank/DDBJ databases">
        <title>Gut-associated functions are favored during microbiome assembly across C. elegans life.</title>
        <authorList>
            <person name="Zimmermann J."/>
        </authorList>
    </citation>
    <scope>NUCLEOTIDE SEQUENCE [LARGE SCALE GENOMIC DNA]</scope>
    <source>
        <strain evidence="2 3">MYb71</strain>
    </source>
</reference>
<gene>
    <name evidence="2" type="ORF">WH297_25200</name>
</gene>
<organism evidence="2 3">
    <name type="scientific">Ochrobactrum vermis</name>
    <dbReference type="NCBI Taxonomy" id="1827297"/>
    <lineage>
        <taxon>Bacteria</taxon>
        <taxon>Pseudomonadati</taxon>
        <taxon>Pseudomonadota</taxon>
        <taxon>Alphaproteobacteria</taxon>
        <taxon>Hyphomicrobiales</taxon>
        <taxon>Brucellaceae</taxon>
        <taxon>Brucella/Ochrobactrum group</taxon>
        <taxon>Ochrobactrum</taxon>
    </lineage>
</organism>
<evidence type="ECO:0000256" key="1">
    <source>
        <dbReference type="SAM" id="MobiDB-lite"/>
    </source>
</evidence>
<sequence length="93" mass="10424">MLYRNFARNRQAKPSSTRIGRKFAEALKHGIFLIGGRSVSLVCNFDLHRVVDPTSFKNKAIPPIGKTTGIPGQPRPPDKRTRKERAADGLKLR</sequence>
<dbReference type="Proteomes" id="UP001375812">
    <property type="component" value="Unassembled WGS sequence"/>
</dbReference>
<name>A0ABU8PLV1_9HYPH</name>
<evidence type="ECO:0000313" key="3">
    <source>
        <dbReference type="Proteomes" id="UP001375812"/>
    </source>
</evidence>
<protein>
    <recommendedName>
        <fullName evidence="4">Transposase</fullName>
    </recommendedName>
</protein>
<comment type="caution">
    <text evidence="2">The sequence shown here is derived from an EMBL/GenBank/DDBJ whole genome shotgun (WGS) entry which is preliminary data.</text>
</comment>
<feature type="compositionally biased region" description="Basic and acidic residues" evidence="1">
    <location>
        <begin position="76"/>
        <end position="93"/>
    </location>
</feature>
<evidence type="ECO:0000313" key="2">
    <source>
        <dbReference type="EMBL" id="MEJ5022997.1"/>
    </source>
</evidence>